<dbReference type="EMBL" id="CCBQ010000027">
    <property type="protein sequence ID" value="CDO94004.1"/>
    <property type="molecule type" value="Genomic_DNA"/>
</dbReference>
<dbReference type="Proteomes" id="UP000031516">
    <property type="component" value="Unassembled WGS sequence"/>
</dbReference>
<dbReference type="InterPro" id="IPR006973">
    <property type="entry name" value="Cwf_Cwc_15"/>
</dbReference>
<keyword evidence="5" id="KW-0508">mRNA splicing</keyword>
<feature type="compositionally biased region" description="Basic and acidic residues" evidence="6">
    <location>
        <begin position="163"/>
        <end position="172"/>
    </location>
</feature>
<comment type="function">
    <text evidence="1">Involved in pre-mRNA splicing.</text>
</comment>
<evidence type="ECO:0000313" key="8">
    <source>
        <dbReference type="Proteomes" id="UP000031516"/>
    </source>
</evidence>
<dbReference type="PANTHER" id="PTHR12718:SF2">
    <property type="entry name" value="SPLICEOSOME-ASSOCIATED PROTEIN CWC15 HOMOLOG"/>
    <property type="match status" value="1"/>
</dbReference>
<reference evidence="7 8" key="1">
    <citation type="submission" date="2014-03" db="EMBL/GenBank/DDBJ databases">
        <title>The genome of Kluyveromyces dobzhanskii.</title>
        <authorList>
            <person name="Nystedt B."/>
            <person name="Astrom S."/>
        </authorList>
    </citation>
    <scope>NUCLEOTIDE SEQUENCE [LARGE SCALE GENOMIC DNA]</scope>
    <source>
        <strain evidence="7 8">CBS 2104</strain>
    </source>
</reference>
<keyword evidence="8" id="KW-1185">Reference proteome</keyword>
<sequence length="188" mass="21898">MTTSHRPQLEARNGAKNIEYVPTSTQHARLLPGHKEVKYRSTKKRVSDHKLESTRSDDAHKRAKSSSEDGGLENEQLQTTDSSDEYEEEEDESEDDEALLEEWNKLKQDRLNKKLKEQQAETTQKQSKEVPSSQKNGSWRSKTVFGRRSAANRTNAKQTDQTHNNKEKYVNDITRSEYHKDFIRKHIK</sequence>
<feature type="compositionally biased region" description="Acidic residues" evidence="6">
    <location>
        <begin position="82"/>
        <end position="100"/>
    </location>
</feature>
<dbReference type="GO" id="GO:0071013">
    <property type="term" value="C:catalytic step 2 spliceosome"/>
    <property type="evidence" value="ECO:0007669"/>
    <property type="project" value="TreeGrafter"/>
</dbReference>
<dbReference type="Pfam" id="PF04889">
    <property type="entry name" value="Cwf_Cwc_15"/>
    <property type="match status" value="1"/>
</dbReference>
<evidence type="ECO:0000256" key="2">
    <source>
        <dbReference type="ARBA" id="ARBA00006644"/>
    </source>
</evidence>
<feature type="compositionally biased region" description="Polar residues" evidence="6">
    <location>
        <begin position="151"/>
        <end position="162"/>
    </location>
</feature>
<name>A0A0A8L4K7_9SACH</name>
<evidence type="ECO:0000256" key="5">
    <source>
        <dbReference type="ARBA" id="ARBA00023187"/>
    </source>
</evidence>
<dbReference type="PANTHER" id="PTHR12718">
    <property type="entry name" value="CELL CYCLE CONTROL PROTEIN CWF15"/>
    <property type="match status" value="1"/>
</dbReference>
<organism evidence="7 8">
    <name type="scientific">Kluyveromyces dobzhanskii CBS 2104</name>
    <dbReference type="NCBI Taxonomy" id="1427455"/>
    <lineage>
        <taxon>Eukaryota</taxon>
        <taxon>Fungi</taxon>
        <taxon>Dikarya</taxon>
        <taxon>Ascomycota</taxon>
        <taxon>Saccharomycotina</taxon>
        <taxon>Saccharomycetes</taxon>
        <taxon>Saccharomycetales</taxon>
        <taxon>Saccharomycetaceae</taxon>
        <taxon>Kluyveromyces</taxon>
    </lineage>
</organism>
<evidence type="ECO:0000256" key="4">
    <source>
        <dbReference type="ARBA" id="ARBA00022664"/>
    </source>
</evidence>
<comment type="caution">
    <text evidence="7">The sequence shown here is derived from an EMBL/GenBank/DDBJ whole genome shotgun (WGS) entry which is preliminary data.</text>
</comment>
<evidence type="ECO:0000256" key="3">
    <source>
        <dbReference type="ARBA" id="ARBA00020693"/>
    </source>
</evidence>
<keyword evidence="4" id="KW-0507">mRNA processing</keyword>
<dbReference type="GO" id="GO:0003723">
    <property type="term" value="F:RNA binding"/>
    <property type="evidence" value="ECO:0007669"/>
    <property type="project" value="TreeGrafter"/>
</dbReference>
<feature type="compositionally biased region" description="Polar residues" evidence="6">
    <location>
        <begin position="120"/>
        <end position="141"/>
    </location>
</feature>
<dbReference type="GO" id="GO:0045292">
    <property type="term" value="P:mRNA cis splicing, via spliceosome"/>
    <property type="evidence" value="ECO:0007669"/>
    <property type="project" value="TreeGrafter"/>
</dbReference>
<feature type="compositionally biased region" description="Basic and acidic residues" evidence="6">
    <location>
        <begin position="48"/>
        <end position="60"/>
    </location>
</feature>
<gene>
    <name evidence="7" type="ORF">KLDO_g2290</name>
</gene>
<proteinExistence type="inferred from homology"/>
<evidence type="ECO:0000256" key="1">
    <source>
        <dbReference type="ARBA" id="ARBA00003777"/>
    </source>
</evidence>
<feature type="region of interest" description="Disordered" evidence="6">
    <location>
        <begin position="1"/>
        <end position="172"/>
    </location>
</feature>
<comment type="similarity">
    <text evidence="2">Belongs to the CWC15 family.</text>
</comment>
<evidence type="ECO:0000256" key="6">
    <source>
        <dbReference type="SAM" id="MobiDB-lite"/>
    </source>
</evidence>
<feature type="compositionally biased region" description="Basic and acidic residues" evidence="6">
    <location>
        <begin position="102"/>
        <end position="119"/>
    </location>
</feature>
<evidence type="ECO:0000313" key="7">
    <source>
        <dbReference type="EMBL" id="CDO94004.1"/>
    </source>
</evidence>
<dbReference type="AlphaFoldDB" id="A0A0A8L4K7"/>
<dbReference type="OrthoDB" id="30179at2759"/>
<protein>
    <recommendedName>
        <fullName evidence="3">Pre-mRNA-splicing factor CWC15</fullName>
    </recommendedName>
</protein>
<accession>A0A0A8L4K7</accession>